<evidence type="ECO:0000313" key="5">
    <source>
        <dbReference type="Proteomes" id="UP001156691"/>
    </source>
</evidence>
<dbReference type="PRINTS" id="PR00080">
    <property type="entry name" value="SDRFAMILY"/>
</dbReference>
<dbReference type="PANTHER" id="PTHR43008">
    <property type="entry name" value="BENZIL REDUCTASE"/>
    <property type="match status" value="1"/>
</dbReference>
<protein>
    <submittedName>
        <fullName evidence="4">Short-chain dehydrogenase</fullName>
    </submittedName>
</protein>
<organism evidence="4 5">
    <name type="scientific">Devosia nitrariae</name>
    <dbReference type="NCBI Taxonomy" id="2071872"/>
    <lineage>
        <taxon>Bacteria</taxon>
        <taxon>Pseudomonadati</taxon>
        <taxon>Pseudomonadota</taxon>
        <taxon>Alphaproteobacteria</taxon>
        <taxon>Hyphomicrobiales</taxon>
        <taxon>Devosiaceae</taxon>
        <taxon>Devosia</taxon>
    </lineage>
</organism>
<dbReference type="CDD" id="cd05233">
    <property type="entry name" value="SDR_c"/>
    <property type="match status" value="1"/>
</dbReference>
<dbReference type="RefSeq" id="WP_284341388.1">
    <property type="nucleotide sequence ID" value="NZ_BSNS01000015.1"/>
</dbReference>
<proteinExistence type="inferred from homology"/>
<reference evidence="5" key="1">
    <citation type="journal article" date="2019" name="Int. J. Syst. Evol. Microbiol.">
        <title>The Global Catalogue of Microorganisms (GCM) 10K type strain sequencing project: providing services to taxonomists for standard genome sequencing and annotation.</title>
        <authorList>
            <consortium name="The Broad Institute Genomics Platform"/>
            <consortium name="The Broad Institute Genome Sequencing Center for Infectious Disease"/>
            <person name="Wu L."/>
            <person name="Ma J."/>
        </authorList>
    </citation>
    <scope>NUCLEOTIDE SEQUENCE [LARGE SCALE GENOMIC DNA]</scope>
    <source>
        <strain evidence="5">NBRC 112416</strain>
    </source>
</reference>
<evidence type="ECO:0000256" key="3">
    <source>
        <dbReference type="RuleBase" id="RU000363"/>
    </source>
</evidence>
<comment type="similarity">
    <text evidence="1 3">Belongs to the short-chain dehydrogenases/reductases (SDR) family.</text>
</comment>
<dbReference type="InterPro" id="IPR036291">
    <property type="entry name" value="NAD(P)-bd_dom_sf"/>
</dbReference>
<accession>A0ABQ5W7L9</accession>
<dbReference type="Pfam" id="PF00106">
    <property type="entry name" value="adh_short"/>
    <property type="match status" value="1"/>
</dbReference>
<dbReference type="InterPro" id="IPR002347">
    <property type="entry name" value="SDR_fam"/>
</dbReference>
<evidence type="ECO:0000313" key="4">
    <source>
        <dbReference type="EMBL" id="GLQ55971.1"/>
    </source>
</evidence>
<evidence type="ECO:0000256" key="1">
    <source>
        <dbReference type="ARBA" id="ARBA00006484"/>
    </source>
</evidence>
<keyword evidence="5" id="KW-1185">Reference proteome</keyword>
<keyword evidence="2" id="KW-0560">Oxidoreductase</keyword>
<dbReference type="PRINTS" id="PR00081">
    <property type="entry name" value="GDHRDH"/>
</dbReference>
<dbReference type="EMBL" id="BSNS01000015">
    <property type="protein sequence ID" value="GLQ55971.1"/>
    <property type="molecule type" value="Genomic_DNA"/>
</dbReference>
<dbReference type="Proteomes" id="UP001156691">
    <property type="component" value="Unassembled WGS sequence"/>
</dbReference>
<comment type="caution">
    <text evidence="4">The sequence shown here is derived from an EMBL/GenBank/DDBJ whole genome shotgun (WGS) entry which is preliminary data.</text>
</comment>
<dbReference type="SUPFAM" id="SSF51735">
    <property type="entry name" value="NAD(P)-binding Rossmann-fold domains"/>
    <property type="match status" value="1"/>
</dbReference>
<dbReference type="PANTHER" id="PTHR43008:SF7">
    <property type="entry name" value="SHORT CHAIN DEHYDROGENASE_REDUCTASE (AFU_ORTHOLOGUE AFUA_2G00830)"/>
    <property type="match status" value="1"/>
</dbReference>
<gene>
    <name evidence="4" type="ORF">GCM10010862_32300</name>
</gene>
<sequence>MLPFLKSGETAVITGAASGIGRATAERLSHYGLNLVLIDSDDALLNQAASELETANDGAVVGIVADVSDAQRLNSIAADVFSRFGSVSFLMNNAGVHVPSSPWGDRAGWEKMLAVNLWGVFNGLEAFVPQMSASGHRGWIVNTGSKEGITTPPGNVAYSVSKAGVKVLTEQLEHELRSKYPGQLTAHLLVPGYTFTGMHSRRLGAIKPEAAWTSDQVVTYMLDRLEEGAFYIICPDNEVSSELDRTRITWAAEDMTQGRPALSRWHPDYKDAFIARASDKT</sequence>
<dbReference type="Gene3D" id="3.40.50.720">
    <property type="entry name" value="NAD(P)-binding Rossmann-like Domain"/>
    <property type="match status" value="1"/>
</dbReference>
<name>A0ABQ5W7L9_9HYPH</name>
<evidence type="ECO:0000256" key="2">
    <source>
        <dbReference type="ARBA" id="ARBA00023002"/>
    </source>
</evidence>